<dbReference type="EMBL" id="MJAT01000040">
    <property type="protein sequence ID" value="OEH84194.1"/>
    <property type="molecule type" value="Genomic_DNA"/>
</dbReference>
<evidence type="ECO:0000313" key="3">
    <source>
        <dbReference type="Proteomes" id="UP000095255"/>
    </source>
</evidence>
<keyword evidence="3" id="KW-1185">Reference proteome</keyword>
<feature type="region of interest" description="Disordered" evidence="1">
    <location>
        <begin position="40"/>
        <end position="74"/>
    </location>
</feature>
<reference evidence="2 3" key="1">
    <citation type="submission" date="2016-09" db="EMBL/GenBank/DDBJ databases">
        <title>Desulfuribacillus arsenicus sp. nov., an obligately anaerobic, dissimilatory arsenic- and antimonate-reducing bacterium isolated from anoxic sediments.</title>
        <authorList>
            <person name="Abin C.A."/>
            <person name="Hollibaugh J.T."/>
        </authorList>
    </citation>
    <scope>NUCLEOTIDE SEQUENCE [LARGE SCALE GENOMIC DNA]</scope>
    <source>
        <strain evidence="2 3">MLFW-2</strain>
    </source>
</reference>
<sequence>MAEHNNLFSKRKGYVVLVTILLSVFVIGCGQPFGELLKPISEQEKTEKPGDSPKEEQSSSEKKGEERQIQKPES</sequence>
<proteinExistence type="predicted"/>
<accession>A0A1E5L266</accession>
<dbReference type="Proteomes" id="UP000095255">
    <property type="component" value="Unassembled WGS sequence"/>
</dbReference>
<comment type="caution">
    <text evidence="2">The sequence shown here is derived from an EMBL/GenBank/DDBJ whole genome shotgun (WGS) entry which is preliminary data.</text>
</comment>
<dbReference type="STRING" id="1390249.BHU72_12380"/>
<name>A0A1E5L266_9FIRM</name>
<dbReference type="AlphaFoldDB" id="A0A1E5L266"/>
<protein>
    <recommendedName>
        <fullName evidence="4">Lipoprotein</fullName>
    </recommendedName>
</protein>
<evidence type="ECO:0000313" key="2">
    <source>
        <dbReference type="EMBL" id="OEH84194.1"/>
    </source>
</evidence>
<gene>
    <name evidence="2" type="ORF">BHU72_12380</name>
</gene>
<evidence type="ECO:0008006" key="4">
    <source>
        <dbReference type="Google" id="ProtNLM"/>
    </source>
</evidence>
<evidence type="ECO:0000256" key="1">
    <source>
        <dbReference type="SAM" id="MobiDB-lite"/>
    </source>
</evidence>
<organism evidence="2 3">
    <name type="scientific">Desulfuribacillus stibiiarsenatis</name>
    <dbReference type="NCBI Taxonomy" id="1390249"/>
    <lineage>
        <taxon>Bacteria</taxon>
        <taxon>Bacillati</taxon>
        <taxon>Bacillota</taxon>
        <taxon>Desulfuribacillia</taxon>
        <taxon>Desulfuribacillales</taxon>
        <taxon>Desulfuribacillaceae</taxon>
        <taxon>Desulfuribacillus</taxon>
    </lineage>
</organism>
<feature type="compositionally biased region" description="Basic and acidic residues" evidence="1">
    <location>
        <begin position="41"/>
        <end position="74"/>
    </location>
</feature>